<organism evidence="1 2">
    <name type="scientific">Ricinus communis</name>
    <name type="common">Castor bean</name>
    <dbReference type="NCBI Taxonomy" id="3988"/>
    <lineage>
        <taxon>Eukaryota</taxon>
        <taxon>Viridiplantae</taxon>
        <taxon>Streptophyta</taxon>
        <taxon>Embryophyta</taxon>
        <taxon>Tracheophyta</taxon>
        <taxon>Spermatophyta</taxon>
        <taxon>Magnoliopsida</taxon>
        <taxon>eudicotyledons</taxon>
        <taxon>Gunneridae</taxon>
        <taxon>Pentapetalae</taxon>
        <taxon>rosids</taxon>
        <taxon>fabids</taxon>
        <taxon>Malpighiales</taxon>
        <taxon>Euphorbiaceae</taxon>
        <taxon>Acalyphoideae</taxon>
        <taxon>Acalypheae</taxon>
        <taxon>Ricinus</taxon>
    </lineage>
</organism>
<name>B9RRJ6_RICCO</name>
<dbReference type="Proteomes" id="UP000008311">
    <property type="component" value="Unassembled WGS sequence"/>
</dbReference>
<dbReference type="EMBL" id="EQ973805">
    <property type="protein sequence ID" value="EEF45982.1"/>
    <property type="molecule type" value="Genomic_DNA"/>
</dbReference>
<evidence type="ECO:0000313" key="2">
    <source>
        <dbReference type="Proteomes" id="UP000008311"/>
    </source>
</evidence>
<proteinExistence type="predicted"/>
<evidence type="ECO:0000313" key="1">
    <source>
        <dbReference type="EMBL" id="EEF45982.1"/>
    </source>
</evidence>
<gene>
    <name evidence="1" type="ORF">RCOM_1644670</name>
</gene>
<dbReference type="AlphaFoldDB" id="B9RRJ6"/>
<accession>B9RRJ6</accession>
<sequence>MRTQSKSQSVKTVPVGFELAEQGESFLHGPRARGNGLSFPGPPRLCTRRLPRLLEDARANKGP</sequence>
<dbReference type="InParanoid" id="B9RRJ6"/>
<protein>
    <submittedName>
        <fullName evidence="1">Uncharacterized protein</fullName>
    </submittedName>
</protein>
<keyword evidence="2" id="KW-1185">Reference proteome</keyword>
<reference evidence="2" key="1">
    <citation type="journal article" date="2010" name="Nat. Biotechnol.">
        <title>Draft genome sequence of the oilseed species Ricinus communis.</title>
        <authorList>
            <person name="Chan A.P."/>
            <person name="Crabtree J."/>
            <person name="Zhao Q."/>
            <person name="Lorenzi H."/>
            <person name="Orvis J."/>
            <person name="Puiu D."/>
            <person name="Melake-Berhan A."/>
            <person name="Jones K.M."/>
            <person name="Redman J."/>
            <person name="Chen G."/>
            <person name="Cahoon E.B."/>
            <person name="Gedil M."/>
            <person name="Stanke M."/>
            <person name="Haas B.J."/>
            <person name="Wortman J.R."/>
            <person name="Fraser-Liggett C.M."/>
            <person name="Ravel J."/>
            <person name="Rabinowicz P.D."/>
        </authorList>
    </citation>
    <scope>NUCLEOTIDE SEQUENCE [LARGE SCALE GENOMIC DNA]</scope>
    <source>
        <strain evidence="2">cv. Hale</strain>
    </source>
</reference>